<comment type="caution">
    <text evidence="1">The sequence shown here is derived from an EMBL/GenBank/DDBJ whole genome shotgun (WGS) entry which is preliminary data.</text>
</comment>
<proteinExistence type="predicted"/>
<accession>X0SPU9</accession>
<gene>
    <name evidence="1" type="ORF">S01H1_16599</name>
</gene>
<reference evidence="1" key="1">
    <citation type="journal article" date="2014" name="Front. Microbiol.">
        <title>High frequency of phylogenetically diverse reductive dehalogenase-homologous genes in deep subseafloor sedimentary metagenomes.</title>
        <authorList>
            <person name="Kawai M."/>
            <person name="Futagami T."/>
            <person name="Toyoda A."/>
            <person name="Takaki Y."/>
            <person name="Nishi S."/>
            <person name="Hori S."/>
            <person name="Arai W."/>
            <person name="Tsubouchi T."/>
            <person name="Morono Y."/>
            <person name="Uchiyama I."/>
            <person name="Ito T."/>
            <person name="Fujiyama A."/>
            <person name="Inagaki F."/>
            <person name="Takami H."/>
        </authorList>
    </citation>
    <scope>NUCLEOTIDE SEQUENCE</scope>
    <source>
        <strain evidence="1">Expedition CK06-06</strain>
    </source>
</reference>
<dbReference type="EMBL" id="BARS01008741">
    <property type="protein sequence ID" value="GAF83118.1"/>
    <property type="molecule type" value="Genomic_DNA"/>
</dbReference>
<protein>
    <submittedName>
        <fullName evidence="1">Uncharacterized protein</fullName>
    </submittedName>
</protein>
<name>X0SPU9_9ZZZZ</name>
<evidence type="ECO:0000313" key="1">
    <source>
        <dbReference type="EMBL" id="GAF83118.1"/>
    </source>
</evidence>
<sequence>MELTLLQETSITLTELDNMDEERKWIYYYYILHTKKMENERLDELNNKNKPPTHSLSFPDEFVSKIRREQNVVV</sequence>
<dbReference type="AlphaFoldDB" id="X0SPU9"/>
<organism evidence="1">
    <name type="scientific">marine sediment metagenome</name>
    <dbReference type="NCBI Taxonomy" id="412755"/>
    <lineage>
        <taxon>unclassified sequences</taxon>
        <taxon>metagenomes</taxon>
        <taxon>ecological metagenomes</taxon>
    </lineage>
</organism>